<evidence type="ECO:0000313" key="2">
    <source>
        <dbReference type="EMBL" id="KRN44587.1"/>
    </source>
</evidence>
<gene>
    <name evidence="2" type="ORF">IV41_GL000278</name>
</gene>
<reference evidence="2 3" key="1">
    <citation type="journal article" date="2015" name="Genome Announc.">
        <title>Expanding the biotechnology potential of lactobacilli through comparative genomics of 213 strains and associated genera.</title>
        <authorList>
            <person name="Sun Z."/>
            <person name="Harris H.M."/>
            <person name="McCann A."/>
            <person name="Guo C."/>
            <person name="Argimon S."/>
            <person name="Zhang W."/>
            <person name="Yang X."/>
            <person name="Jeffery I.B."/>
            <person name="Cooney J.C."/>
            <person name="Kagawa T.F."/>
            <person name="Liu W."/>
            <person name="Song Y."/>
            <person name="Salvetti E."/>
            <person name="Wrobel A."/>
            <person name="Rasinkangas P."/>
            <person name="Parkhill J."/>
            <person name="Rea M.C."/>
            <person name="O'Sullivan O."/>
            <person name="Ritari J."/>
            <person name="Douillard F.P."/>
            <person name="Paul Ross R."/>
            <person name="Yang R."/>
            <person name="Briner A.E."/>
            <person name="Felis G.E."/>
            <person name="de Vos W.M."/>
            <person name="Barrangou R."/>
            <person name="Klaenhammer T.R."/>
            <person name="Caufield P.W."/>
            <person name="Cui Y."/>
            <person name="Zhang H."/>
            <person name="O'Toole P.W."/>
        </authorList>
    </citation>
    <scope>NUCLEOTIDE SEQUENCE [LARGE SCALE GENOMIC DNA]</scope>
    <source>
        <strain evidence="2 3">DSM 14792</strain>
    </source>
</reference>
<dbReference type="PATRIC" id="fig|148604.4.peg.282"/>
<dbReference type="InterPro" id="IPR027994">
    <property type="entry name" value="WxL_dom"/>
</dbReference>
<evidence type="ECO:0000259" key="1">
    <source>
        <dbReference type="Pfam" id="PF13731"/>
    </source>
</evidence>
<keyword evidence="3" id="KW-1185">Reference proteome</keyword>
<sequence>MTLALPAPFIQADDNNVQSKSTATLTLDSNDTHLSLDAVPSFPFGTVKAGDLLSGKTLTANLSNNNKVTVTDTRLDSKGWQLAVTTTAFTNNGKTGKTIAGTLGFTPAAFSFADDKAADWTWADTKKLALPNNTHTLIASSTGDQEGTATANIDQATFNATSHDALASGEYTSTLTWNLTANSDPAASN</sequence>
<organism evidence="2 3">
    <name type="scientific">Limosilactobacillus ingluviei</name>
    <dbReference type="NCBI Taxonomy" id="148604"/>
    <lineage>
        <taxon>Bacteria</taxon>
        <taxon>Bacillati</taxon>
        <taxon>Bacillota</taxon>
        <taxon>Bacilli</taxon>
        <taxon>Lactobacillales</taxon>
        <taxon>Lactobacillaceae</taxon>
        <taxon>Limosilactobacillus</taxon>
    </lineage>
</organism>
<dbReference type="AlphaFoldDB" id="A0A0R2GWR3"/>
<name>A0A0R2GWR3_9LACO</name>
<feature type="domain" description="WxL" evidence="1">
    <location>
        <begin position="29"/>
        <end position="181"/>
    </location>
</feature>
<comment type="caution">
    <text evidence="2">The sequence shown here is derived from an EMBL/GenBank/DDBJ whole genome shotgun (WGS) entry which is preliminary data.</text>
</comment>
<dbReference type="EMBL" id="JQBA01000012">
    <property type="protein sequence ID" value="KRN44587.1"/>
    <property type="molecule type" value="Genomic_DNA"/>
</dbReference>
<evidence type="ECO:0000313" key="3">
    <source>
        <dbReference type="Proteomes" id="UP000051639"/>
    </source>
</evidence>
<dbReference type="Pfam" id="PF13731">
    <property type="entry name" value="WxL"/>
    <property type="match status" value="1"/>
</dbReference>
<protein>
    <recommendedName>
        <fullName evidence="1">WxL domain-containing protein</fullName>
    </recommendedName>
</protein>
<dbReference type="Proteomes" id="UP000051639">
    <property type="component" value="Unassembled WGS sequence"/>
</dbReference>
<accession>A0A0R2GWR3</accession>
<proteinExistence type="predicted"/>